<dbReference type="KEGG" id="shs:STEHIDRAFT_116712"/>
<dbReference type="EMBL" id="JH687407">
    <property type="protein sequence ID" value="EIM79241.1"/>
    <property type="molecule type" value="Genomic_DNA"/>
</dbReference>
<organism evidence="1 2">
    <name type="scientific">Stereum hirsutum (strain FP-91666)</name>
    <name type="common">White-rot fungus</name>
    <dbReference type="NCBI Taxonomy" id="721885"/>
    <lineage>
        <taxon>Eukaryota</taxon>
        <taxon>Fungi</taxon>
        <taxon>Dikarya</taxon>
        <taxon>Basidiomycota</taxon>
        <taxon>Agaricomycotina</taxon>
        <taxon>Agaricomycetes</taxon>
        <taxon>Russulales</taxon>
        <taxon>Stereaceae</taxon>
        <taxon>Stereum</taxon>
    </lineage>
</organism>
<name>R7RVQ7_STEHR</name>
<proteinExistence type="predicted"/>
<dbReference type="AlphaFoldDB" id="R7RVQ7"/>
<accession>R7RVQ7</accession>
<dbReference type="GeneID" id="18795967"/>
<evidence type="ECO:0000313" key="1">
    <source>
        <dbReference type="EMBL" id="EIM79241.1"/>
    </source>
</evidence>
<protein>
    <submittedName>
        <fullName evidence="1">Uncharacterized protein</fullName>
    </submittedName>
</protein>
<dbReference type="Proteomes" id="UP000053927">
    <property type="component" value="Unassembled WGS sequence"/>
</dbReference>
<keyword evidence="2" id="KW-1185">Reference proteome</keyword>
<gene>
    <name evidence="1" type="ORF">STEHIDRAFT_116712</name>
</gene>
<evidence type="ECO:0000313" key="2">
    <source>
        <dbReference type="Proteomes" id="UP000053927"/>
    </source>
</evidence>
<reference evidence="2" key="1">
    <citation type="journal article" date="2012" name="Science">
        <title>The Paleozoic origin of enzymatic lignin decomposition reconstructed from 31 fungal genomes.</title>
        <authorList>
            <person name="Floudas D."/>
            <person name="Binder M."/>
            <person name="Riley R."/>
            <person name="Barry K."/>
            <person name="Blanchette R.A."/>
            <person name="Henrissat B."/>
            <person name="Martinez A.T."/>
            <person name="Otillar R."/>
            <person name="Spatafora J.W."/>
            <person name="Yadav J.S."/>
            <person name="Aerts A."/>
            <person name="Benoit I."/>
            <person name="Boyd A."/>
            <person name="Carlson A."/>
            <person name="Copeland A."/>
            <person name="Coutinho P.M."/>
            <person name="de Vries R.P."/>
            <person name="Ferreira P."/>
            <person name="Findley K."/>
            <person name="Foster B."/>
            <person name="Gaskell J."/>
            <person name="Glotzer D."/>
            <person name="Gorecki P."/>
            <person name="Heitman J."/>
            <person name="Hesse C."/>
            <person name="Hori C."/>
            <person name="Igarashi K."/>
            <person name="Jurgens J.A."/>
            <person name="Kallen N."/>
            <person name="Kersten P."/>
            <person name="Kohler A."/>
            <person name="Kuees U."/>
            <person name="Kumar T.K.A."/>
            <person name="Kuo A."/>
            <person name="LaButti K."/>
            <person name="Larrondo L.F."/>
            <person name="Lindquist E."/>
            <person name="Ling A."/>
            <person name="Lombard V."/>
            <person name="Lucas S."/>
            <person name="Lundell T."/>
            <person name="Martin R."/>
            <person name="McLaughlin D.J."/>
            <person name="Morgenstern I."/>
            <person name="Morin E."/>
            <person name="Murat C."/>
            <person name="Nagy L.G."/>
            <person name="Nolan M."/>
            <person name="Ohm R.A."/>
            <person name="Patyshakuliyeva A."/>
            <person name="Rokas A."/>
            <person name="Ruiz-Duenas F.J."/>
            <person name="Sabat G."/>
            <person name="Salamov A."/>
            <person name="Samejima M."/>
            <person name="Schmutz J."/>
            <person name="Slot J.C."/>
            <person name="St John F."/>
            <person name="Stenlid J."/>
            <person name="Sun H."/>
            <person name="Sun S."/>
            <person name="Syed K."/>
            <person name="Tsang A."/>
            <person name="Wiebenga A."/>
            <person name="Young D."/>
            <person name="Pisabarro A."/>
            <person name="Eastwood D.C."/>
            <person name="Martin F."/>
            <person name="Cullen D."/>
            <person name="Grigoriev I.V."/>
            <person name="Hibbett D.S."/>
        </authorList>
    </citation>
    <scope>NUCLEOTIDE SEQUENCE [LARGE SCALE GENOMIC DNA]</scope>
    <source>
        <strain evidence="2">FP-91666</strain>
    </source>
</reference>
<sequence length="286" mass="31877">MPCPALSQLWNRAIWLLTHDGYTAIHYASLLEESGVSVYEGLFKAAVERLSVGKERYGFCLVGGVGRREWGCVDVGASEHSSNSFRVSLSFYILNLLLSATFQILFSDLHTDKKVVLKERNTRELDPNMFERQTNALVVEERLWGGKLCLGFREVTPHGKISMCYGSMEKEWENLGRVAVRDTGATSASGVGVDVGGGRATPVSKPSGWRHIDHHLMEAWLESKGPLPRLYARDESVRVHRVESWHGDCYEFEVHAVATLKGGFVYREGSSPPTRPISYSVGASVW</sequence>
<dbReference type="RefSeq" id="XP_007311688.1">
    <property type="nucleotide sequence ID" value="XM_007311626.1"/>
</dbReference>